<dbReference type="InterPro" id="IPR036942">
    <property type="entry name" value="Beta-barrel_TonB_sf"/>
</dbReference>
<dbReference type="GO" id="GO:0009279">
    <property type="term" value="C:cell outer membrane"/>
    <property type="evidence" value="ECO:0007669"/>
    <property type="project" value="UniProtKB-SubCell"/>
</dbReference>
<dbReference type="STRING" id="1850246.LPB138_01565"/>
<evidence type="ECO:0000256" key="3">
    <source>
        <dbReference type="ARBA" id="ARBA00023237"/>
    </source>
</evidence>
<dbReference type="SUPFAM" id="SSF56935">
    <property type="entry name" value="Porins"/>
    <property type="match status" value="1"/>
</dbReference>
<dbReference type="PANTHER" id="PTHR40980:SF4">
    <property type="entry name" value="TONB-DEPENDENT RECEPTOR-LIKE BETA-BARREL DOMAIN-CONTAINING PROTEIN"/>
    <property type="match status" value="1"/>
</dbReference>
<gene>
    <name evidence="6" type="ORF">LPB138_01565</name>
</gene>
<evidence type="ECO:0000313" key="7">
    <source>
        <dbReference type="Proteomes" id="UP000176050"/>
    </source>
</evidence>
<name>A0A1D8P4K6_9FLAO</name>
<dbReference type="Proteomes" id="UP000176050">
    <property type="component" value="Chromosome"/>
</dbReference>
<dbReference type="Pfam" id="PF14905">
    <property type="entry name" value="OMP_b-brl_3"/>
    <property type="match status" value="1"/>
</dbReference>
<feature type="signal peptide" evidence="4">
    <location>
        <begin position="1"/>
        <end position="20"/>
    </location>
</feature>
<dbReference type="SUPFAM" id="SSF49464">
    <property type="entry name" value="Carboxypeptidase regulatory domain-like"/>
    <property type="match status" value="1"/>
</dbReference>
<evidence type="ECO:0000259" key="5">
    <source>
        <dbReference type="Pfam" id="PF14905"/>
    </source>
</evidence>
<keyword evidence="3" id="KW-0998">Cell outer membrane</keyword>
<dbReference type="OrthoDB" id="8764943at2"/>
<dbReference type="Gene3D" id="2.60.40.1120">
    <property type="entry name" value="Carboxypeptidase-like, regulatory domain"/>
    <property type="match status" value="1"/>
</dbReference>
<reference evidence="6 7" key="1">
    <citation type="submission" date="2016-10" db="EMBL/GenBank/DDBJ databases">
        <title>Lutibacter sp. LPB0138, isolated from marine gastropod.</title>
        <authorList>
            <person name="Kim E."/>
            <person name="Yi H."/>
        </authorList>
    </citation>
    <scope>NUCLEOTIDE SEQUENCE [LARGE SCALE GENOMIC DNA]</scope>
    <source>
        <strain evidence="6 7">LPB0138</strain>
    </source>
</reference>
<comment type="subcellular location">
    <subcellularLocation>
        <location evidence="1">Cell outer membrane</location>
    </subcellularLocation>
</comment>
<organism evidence="6 7">
    <name type="scientific">Urechidicola croceus</name>
    <dbReference type="NCBI Taxonomy" id="1850246"/>
    <lineage>
        <taxon>Bacteria</taxon>
        <taxon>Pseudomonadati</taxon>
        <taxon>Bacteroidota</taxon>
        <taxon>Flavobacteriia</taxon>
        <taxon>Flavobacteriales</taxon>
        <taxon>Flavobacteriaceae</taxon>
        <taxon>Urechidicola</taxon>
    </lineage>
</organism>
<accession>A0A1D8P4K6</accession>
<evidence type="ECO:0000256" key="1">
    <source>
        <dbReference type="ARBA" id="ARBA00004442"/>
    </source>
</evidence>
<dbReference type="RefSeq" id="WP_070235567.1">
    <property type="nucleotide sequence ID" value="NZ_CP017478.1"/>
</dbReference>
<dbReference type="Gene3D" id="2.170.130.10">
    <property type="entry name" value="TonB-dependent receptor, plug domain"/>
    <property type="match status" value="1"/>
</dbReference>
<dbReference type="InterPro" id="IPR041700">
    <property type="entry name" value="OMP_b-brl_3"/>
</dbReference>
<dbReference type="EMBL" id="CP017478">
    <property type="protein sequence ID" value="AOW19451.1"/>
    <property type="molecule type" value="Genomic_DNA"/>
</dbReference>
<evidence type="ECO:0000313" key="6">
    <source>
        <dbReference type="EMBL" id="AOW19451.1"/>
    </source>
</evidence>
<dbReference type="Gene3D" id="2.40.170.20">
    <property type="entry name" value="TonB-dependent receptor, beta-barrel domain"/>
    <property type="match status" value="1"/>
</dbReference>
<dbReference type="PANTHER" id="PTHR40980">
    <property type="entry name" value="PLUG DOMAIN-CONTAINING PROTEIN"/>
    <property type="match status" value="1"/>
</dbReference>
<evidence type="ECO:0000256" key="4">
    <source>
        <dbReference type="SAM" id="SignalP"/>
    </source>
</evidence>
<proteinExistence type="predicted"/>
<keyword evidence="7" id="KW-1185">Reference proteome</keyword>
<dbReference type="InterPro" id="IPR008969">
    <property type="entry name" value="CarboxyPept-like_regulatory"/>
</dbReference>
<feature type="domain" description="Outer membrane protein beta-barrel" evidence="5">
    <location>
        <begin position="373"/>
        <end position="798"/>
    </location>
</feature>
<sequence length="820" mass="93226">MKKLLLLTFGLLIYTANLYSQENLPSYTVTGKVIDASNNQELEYATVIFSQRGKSEVIGSVTDKNGNFKIEVPQGKYVISVEFLSYKTKIFKPRDINNNIHFGSIELSEDLESLDEVEIIIEKKDVDLKLDKQIFNVDKSVLSKGGSAIQAITNIPLVNIDNGNIVIRGNSATVLINGKISAMSKTEALENISAESIQRIELITKPSSKYNASATGGIINIITKKGIDNGFNGSTTVTGGIKDIYGTAFSLNYKNDKVNIFTNTSFFQRNPITNTTTNSSYFNNDLLENSAFEKRKYHKKDNVLNTEVGVDFHIDSKTTITPKISYLNISGRHDLFNTVNYYDEFNVLEVINNRTLDTHSQNDVIEFSTNFTKKFEKEGEEIDAFVAYSIDDYSSNSFINNFDTYPTETNYRNLDENVFDDLKIDNLNLKFSYNYPIDETSSLETGYEGEIGTLTNDFSNEVIDTNDSFVVNPNTSGMVNYDQDIHAIYADYYKEFNKISFGGGLRAEKTIFNISMLNTSENVSRDYTEFFPSLYTDFAINDSTSLTLYYSRGIYRPGYFELNPFEQFQSEVYSFKGNSNLDHSIFNGGGISYYTQKNKLTLIPSITFYNYNNLWTDIPFETNEVINNINKITVTPININSTNRFGLDLVLSYQPTDWLSVTNTAEVYNWQTKGIYEYVDVNNNLVRIDNNFNNYSASNKLSSTVKLNDKIKFQATSFYHLPTETSIRRQESYAWVNASINTEVLNGKGSFSIVANDLFNSNRRKQTRLTQNIATGSNIASKTNRQHVERSVLVTFSYRFNQSKKDNKIDFNIKNDEEKF</sequence>
<evidence type="ECO:0000256" key="2">
    <source>
        <dbReference type="ARBA" id="ARBA00023136"/>
    </source>
</evidence>
<dbReference type="AlphaFoldDB" id="A0A1D8P4K6"/>
<protein>
    <recommendedName>
        <fullName evidence="5">Outer membrane protein beta-barrel domain-containing protein</fullName>
    </recommendedName>
</protein>
<keyword evidence="4" id="KW-0732">Signal</keyword>
<dbReference type="KEGG" id="lul:LPB138_01565"/>
<feature type="chain" id="PRO_5009110843" description="Outer membrane protein beta-barrel domain-containing protein" evidence="4">
    <location>
        <begin position="21"/>
        <end position="820"/>
    </location>
</feature>
<dbReference type="Pfam" id="PF13715">
    <property type="entry name" value="CarbopepD_reg_2"/>
    <property type="match status" value="1"/>
</dbReference>
<dbReference type="InterPro" id="IPR037066">
    <property type="entry name" value="Plug_dom_sf"/>
</dbReference>
<keyword evidence="2" id="KW-0472">Membrane</keyword>